<feature type="non-terminal residue" evidence="2">
    <location>
        <position position="1"/>
    </location>
</feature>
<dbReference type="AlphaFoldDB" id="A0A813J5V8"/>
<keyword evidence="1" id="KW-0472">Membrane</keyword>
<feature type="non-terminal residue" evidence="2">
    <location>
        <position position="107"/>
    </location>
</feature>
<organism evidence="2 3">
    <name type="scientific">Polarella glacialis</name>
    <name type="common">Dinoflagellate</name>
    <dbReference type="NCBI Taxonomy" id="89957"/>
    <lineage>
        <taxon>Eukaryota</taxon>
        <taxon>Sar</taxon>
        <taxon>Alveolata</taxon>
        <taxon>Dinophyceae</taxon>
        <taxon>Suessiales</taxon>
        <taxon>Suessiaceae</taxon>
        <taxon>Polarella</taxon>
    </lineage>
</organism>
<proteinExistence type="predicted"/>
<sequence>VSSAGCVVVFVAVVVAVVSVLVDGFVLSLLLRLFFLSLVDLCGRHLGPNAFERNHDAILFPLIFTTCLFRTLDAHAVSQVMLRCFTIRAFSSFGAGLDPGILALTLA</sequence>
<keyword evidence="1" id="KW-1133">Transmembrane helix</keyword>
<reference evidence="2" key="1">
    <citation type="submission" date="2021-02" db="EMBL/GenBank/DDBJ databases">
        <authorList>
            <person name="Dougan E. K."/>
            <person name="Rhodes N."/>
            <person name="Thang M."/>
            <person name="Chan C."/>
        </authorList>
    </citation>
    <scope>NUCLEOTIDE SEQUENCE</scope>
</reference>
<name>A0A813J5V8_POLGL</name>
<dbReference type="EMBL" id="CAJNNW010020132">
    <property type="protein sequence ID" value="CAE8665742.1"/>
    <property type="molecule type" value="Genomic_DNA"/>
</dbReference>
<evidence type="ECO:0000256" key="1">
    <source>
        <dbReference type="SAM" id="Phobius"/>
    </source>
</evidence>
<keyword evidence="1" id="KW-0812">Transmembrane</keyword>
<dbReference type="Proteomes" id="UP000626109">
    <property type="component" value="Unassembled WGS sequence"/>
</dbReference>
<gene>
    <name evidence="2" type="ORF">PGLA2088_LOCUS16007</name>
</gene>
<protein>
    <submittedName>
        <fullName evidence="2">Uncharacterized protein</fullName>
    </submittedName>
</protein>
<comment type="caution">
    <text evidence="2">The sequence shown here is derived from an EMBL/GenBank/DDBJ whole genome shotgun (WGS) entry which is preliminary data.</text>
</comment>
<evidence type="ECO:0000313" key="3">
    <source>
        <dbReference type="Proteomes" id="UP000626109"/>
    </source>
</evidence>
<feature type="transmembrane region" description="Helical" evidence="1">
    <location>
        <begin position="7"/>
        <end position="35"/>
    </location>
</feature>
<accession>A0A813J5V8</accession>
<evidence type="ECO:0000313" key="2">
    <source>
        <dbReference type="EMBL" id="CAE8665742.1"/>
    </source>
</evidence>